<comment type="subcellular location">
    <subcellularLocation>
        <location evidence="1">Nucleus</location>
    </subcellularLocation>
</comment>
<evidence type="ECO:0008006" key="10">
    <source>
        <dbReference type="Google" id="ProtNLM"/>
    </source>
</evidence>
<proteinExistence type="predicted"/>
<dbReference type="SUPFAM" id="SSF56399">
    <property type="entry name" value="ADP-ribosylation"/>
    <property type="match status" value="1"/>
</dbReference>
<dbReference type="Pfam" id="PF12174">
    <property type="entry name" value="RST"/>
    <property type="match status" value="1"/>
</dbReference>
<feature type="region of interest" description="Disordered" evidence="5">
    <location>
        <begin position="733"/>
        <end position="861"/>
    </location>
</feature>
<dbReference type="PANTHER" id="PTHR32263:SF17">
    <property type="entry name" value="OS04G0672200 PROTEIN"/>
    <property type="match status" value="1"/>
</dbReference>
<name>A0A811QRS0_9POAL</name>
<dbReference type="PANTHER" id="PTHR32263">
    <property type="entry name" value="INACTIVE POLY [ADP-RIBOSE] POLYMERASE SRO4-RELATED"/>
    <property type="match status" value="1"/>
</dbReference>
<evidence type="ECO:0000256" key="5">
    <source>
        <dbReference type="SAM" id="MobiDB-lite"/>
    </source>
</evidence>
<feature type="domain" description="RST" evidence="7">
    <location>
        <begin position="432"/>
        <end position="503"/>
    </location>
</feature>
<dbReference type="EMBL" id="CAJGYO010000012">
    <property type="protein sequence ID" value="CAD6261803.1"/>
    <property type="molecule type" value="Genomic_DNA"/>
</dbReference>
<dbReference type="InterPro" id="IPR012317">
    <property type="entry name" value="Poly(ADP-ribose)pol_cat_dom"/>
</dbReference>
<dbReference type="InterPro" id="IPR022003">
    <property type="entry name" value="RST"/>
</dbReference>
<evidence type="ECO:0000256" key="4">
    <source>
        <dbReference type="ARBA" id="ARBA00023242"/>
    </source>
</evidence>
<dbReference type="Proteomes" id="UP000604825">
    <property type="component" value="Unassembled WGS sequence"/>
</dbReference>
<evidence type="ECO:0000256" key="3">
    <source>
        <dbReference type="ARBA" id="ARBA00023016"/>
    </source>
</evidence>
<protein>
    <recommendedName>
        <fullName evidence="10">Poly [ADP-ribose] polymerase</fullName>
    </recommendedName>
</protein>
<dbReference type="GO" id="GO:0005634">
    <property type="term" value="C:nucleus"/>
    <property type="evidence" value="ECO:0007669"/>
    <property type="project" value="UniProtKB-SubCell"/>
</dbReference>
<keyword evidence="4" id="KW-0539">Nucleus</keyword>
<reference evidence="8" key="1">
    <citation type="submission" date="2020-10" db="EMBL/GenBank/DDBJ databases">
        <authorList>
            <person name="Han B."/>
            <person name="Lu T."/>
            <person name="Zhao Q."/>
            <person name="Huang X."/>
            <person name="Zhao Y."/>
        </authorList>
    </citation>
    <scope>NUCLEOTIDE SEQUENCE</scope>
</reference>
<evidence type="ECO:0000259" key="7">
    <source>
        <dbReference type="PROSITE" id="PS51879"/>
    </source>
</evidence>
<evidence type="ECO:0000256" key="2">
    <source>
        <dbReference type="ARBA" id="ARBA00022473"/>
    </source>
</evidence>
<sequence>MASSREPNSLCLKRKLVEDYLSEECKSRRIKAKNGPSSDSSAKHCNCSCTRPNLADDCDNFLKSGVPSRIMYYRQGSWHNFPEKIMNSLIEEFSGNKSSVVSAMDDEPLLIDFLSMTMVNLKSRKQRSVAWVDDTGKCFSPSLFLDEEIDDMAKGESDNVQRTVQGIMLDKDTNAPPEVVKQVVLDSSSSVPHKLSTADILRKKITAMERGSKDFLFVQDLFLSGMGPFATPNNILRVYGYSPNDITAQCRLEAFERQIRSTKEKRGDANVRYGWLGSKKNDIVRILINGLDPTGEHVEKSDLSAGVYLSPVDRAFTSVGLCDVDEKGVQYMLLYRVILGNLEAVEPGSHEFFPTSEIYDSGVDNCLYPKCYVMWPSHLSTHMQLEYLVSFKLAPEARNYLLGLKGLWFRPPSEEVAVDISALQPVMCEASEGPSTPWISFKVLFRLIQDKISFIARELLFHHDEELKEGKITREEMVKKMMMIVGEKILMEALKKLHYCPSLWYKSSVKAISNDPVRTEADQVSLDTTGRSCNHGDSCAQNATAEHSAGPLSTKVCGALPTDVVPKGSDYPAPTGVPETSSSAGAKCLGSQGMEGEGRDSPMQIMSRGNSTAQPARYQDPTVTRMPPIICDDPLRISPGISASPGVKVCNSAPTTTGPPGCASLAPTNASKTHEILVPGTTPSPKGCESVVPILVLGNSESAGVKHLNSAPRMTPEGQEFLSLGIVSQSPVLHPVKGPDASSSAARPPVYPPGRGKSPSVSTGICDSLSLSITPQGHDPPASRAEPKQQRSPAADSTPESRRPPQAMDAATKVHNAPTPITRERKDQAAAQNKLPGPGLDGCSHVKTLIALSTPREKGER</sequence>
<accession>A0A811QRS0</accession>
<dbReference type="AlphaFoldDB" id="A0A811QRS0"/>
<dbReference type="InterPro" id="IPR057823">
    <property type="entry name" value="WWE_RCD1"/>
</dbReference>
<keyword evidence="9" id="KW-1185">Reference proteome</keyword>
<feature type="compositionally biased region" description="Polar residues" evidence="5">
    <location>
        <begin position="759"/>
        <end position="775"/>
    </location>
</feature>
<dbReference type="OrthoDB" id="6133115at2759"/>
<feature type="domain" description="PARP catalytic" evidence="6">
    <location>
        <begin position="191"/>
        <end position="413"/>
    </location>
</feature>
<dbReference type="PROSITE" id="PS51879">
    <property type="entry name" value="RST"/>
    <property type="match status" value="1"/>
</dbReference>
<evidence type="ECO:0000313" key="8">
    <source>
        <dbReference type="EMBL" id="CAD6261803.1"/>
    </source>
</evidence>
<evidence type="ECO:0000259" key="6">
    <source>
        <dbReference type="PROSITE" id="PS51059"/>
    </source>
</evidence>
<evidence type="ECO:0000256" key="1">
    <source>
        <dbReference type="ARBA" id="ARBA00004123"/>
    </source>
</evidence>
<dbReference type="PROSITE" id="PS51059">
    <property type="entry name" value="PARP_CATALYTIC"/>
    <property type="match status" value="1"/>
</dbReference>
<feature type="region of interest" description="Disordered" evidence="5">
    <location>
        <begin position="568"/>
        <end position="601"/>
    </location>
</feature>
<keyword evidence="2" id="KW-0217">Developmental protein</keyword>
<evidence type="ECO:0000313" key="9">
    <source>
        <dbReference type="Proteomes" id="UP000604825"/>
    </source>
</evidence>
<gene>
    <name evidence="8" type="ORF">NCGR_LOCUS45189</name>
</gene>
<organism evidence="8 9">
    <name type="scientific">Miscanthus lutarioriparius</name>
    <dbReference type="NCBI Taxonomy" id="422564"/>
    <lineage>
        <taxon>Eukaryota</taxon>
        <taxon>Viridiplantae</taxon>
        <taxon>Streptophyta</taxon>
        <taxon>Embryophyta</taxon>
        <taxon>Tracheophyta</taxon>
        <taxon>Spermatophyta</taxon>
        <taxon>Magnoliopsida</taxon>
        <taxon>Liliopsida</taxon>
        <taxon>Poales</taxon>
        <taxon>Poaceae</taxon>
        <taxon>PACMAD clade</taxon>
        <taxon>Panicoideae</taxon>
        <taxon>Andropogonodae</taxon>
        <taxon>Andropogoneae</taxon>
        <taxon>Saccharinae</taxon>
        <taxon>Miscanthus</taxon>
    </lineage>
</organism>
<comment type="caution">
    <text evidence="8">The sequence shown here is derived from an EMBL/GenBank/DDBJ whole genome shotgun (WGS) entry which is preliminary data.</text>
</comment>
<keyword evidence="3" id="KW-0346">Stress response</keyword>
<dbReference type="InterPro" id="IPR044964">
    <property type="entry name" value="RCD1/SRO1-5"/>
</dbReference>
<dbReference type="Pfam" id="PF23467">
    <property type="entry name" value="WWE_5"/>
    <property type="match status" value="1"/>
</dbReference>
<dbReference type="Gene3D" id="3.90.228.10">
    <property type="match status" value="1"/>
</dbReference>
<dbReference type="GO" id="GO:0003950">
    <property type="term" value="F:NAD+ poly-ADP-ribosyltransferase activity"/>
    <property type="evidence" value="ECO:0007669"/>
    <property type="project" value="InterPro"/>
</dbReference>